<evidence type="ECO:0000256" key="1">
    <source>
        <dbReference type="ARBA" id="ARBA00008798"/>
    </source>
</evidence>
<protein>
    <recommendedName>
        <fullName evidence="9">RNA polymerase sigma-54 factor</fullName>
    </recommendedName>
</protein>
<keyword evidence="4 9" id="KW-0548">Nucleotidyltransferase</keyword>
<keyword evidence="8 9" id="KW-0804">Transcription</keyword>
<name>A0ABV7AKH7_9RHOB</name>
<comment type="function">
    <text evidence="9">Sigma factors are initiation factors that promote the attachment of RNA polymerase to specific initiation sites and are then released.</text>
</comment>
<evidence type="ECO:0000256" key="9">
    <source>
        <dbReference type="PIRNR" id="PIRNR000774"/>
    </source>
</evidence>
<keyword evidence="7 9" id="KW-0238">DNA-binding</keyword>
<evidence type="ECO:0000256" key="8">
    <source>
        <dbReference type="ARBA" id="ARBA00023163"/>
    </source>
</evidence>
<evidence type="ECO:0000313" key="13">
    <source>
        <dbReference type="EMBL" id="MFC2969931.1"/>
    </source>
</evidence>
<evidence type="ECO:0000256" key="5">
    <source>
        <dbReference type="ARBA" id="ARBA00023015"/>
    </source>
</evidence>
<dbReference type="Pfam" id="PF04963">
    <property type="entry name" value="Sigma54_CBD"/>
    <property type="match status" value="1"/>
</dbReference>
<dbReference type="PANTHER" id="PTHR32248">
    <property type="entry name" value="RNA POLYMERASE SIGMA-54 FACTOR"/>
    <property type="match status" value="1"/>
</dbReference>
<keyword evidence="3 9" id="KW-0808">Transferase</keyword>
<keyword evidence="14" id="KW-1185">Reference proteome</keyword>
<dbReference type="Gene3D" id="1.10.10.60">
    <property type="entry name" value="Homeodomain-like"/>
    <property type="match status" value="1"/>
</dbReference>
<dbReference type="PRINTS" id="PR00045">
    <property type="entry name" value="SIGMA54FCT"/>
</dbReference>
<evidence type="ECO:0000256" key="6">
    <source>
        <dbReference type="ARBA" id="ARBA00023082"/>
    </source>
</evidence>
<evidence type="ECO:0000256" key="3">
    <source>
        <dbReference type="ARBA" id="ARBA00022679"/>
    </source>
</evidence>
<dbReference type="InterPro" id="IPR007046">
    <property type="entry name" value="RNA_pol_sigma_54_core-bd"/>
</dbReference>
<dbReference type="PANTHER" id="PTHR32248:SF4">
    <property type="entry name" value="RNA POLYMERASE SIGMA-54 FACTOR"/>
    <property type="match status" value="1"/>
</dbReference>
<dbReference type="PIRSF" id="PIRSF000774">
    <property type="entry name" value="RpoN"/>
    <property type="match status" value="1"/>
</dbReference>
<evidence type="ECO:0000256" key="10">
    <source>
        <dbReference type="SAM" id="MobiDB-lite"/>
    </source>
</evidence>
<evidence type="ECO:0000313" key="14">
    <source>
        <dbReference type="Proteomes" id="UP001595443"/>
    </source>
</evidence>
<dbReference type="InterPro" id="IPR000394">
    <property type="entry name" value="RNA_pol_sigma_54"/>
</dbReference>
<dbReference type="PROSITE" id="PS50044">
    <property type="entry name" value="SIGMA54_3"/>
    <property type="match status" value="1"/>
</dbReference>
<comment type="similarity">
    <text evidence="1 9">Belongs to the sigma-54 factor family.</text>
</comment>
<proteinExistence type="inferred from homology"/>
<evidence type="ECO:0000256" key="2">
    <source>
        <dbReference type="ARBA" id="ARBA00022478"/>
    </source>
</evidence>
<accession>A0ABV7AKH7</accession>
<sequence length="413" mass="43773">MPAATAPSALRRSSHLLRLPAAALQRELAGAAAANPALQYRPPPAAPATYRPAPEGRTLTDGGAVAADLRRALNTRPLAAAVRRAALHLAGALRPDGYLATTLEAAAHQTGLPVDTVAAGLRALQGCGPAGIGARDLAECLALQLADRDVAPPLAAQVVARLELFAREDWPALARELGQSTDEIRALAAKLRGLTPQPLAAAPAPAVPDLTVSRAPDGTLSVHLSPEAAPELTLDSDWLAKADPADPRTAEARGRAEALIRALRNRGTALLRIGSRLVQDQRDFFLHGPDHLTPLSRRRLAGELGLHPSTLGRAVAGKALAIDGLLYPLSLFFPSALHGSDGRDVSSFAVKRAIRRMIGRERPERPLSDAAICDRLHADGVDITRRCVAKYRSCMGIPPSFKRRRREVSPDAR</sequence>
<dbReference type="InterPro" id="IPR007634">
    <property type="entry name" value="RNA_pol_sigma_54_DNA-bd"/>
</dbReference>
<feature type="region of interest" description="Disordered" evidence="10">
    <location>
        <begin position="35"/>
        <end position="59"/>
    </location>
</feature>
<feature type="domain" description="RNA polymerase sigma factor 54 core-binding" evidence="12">
    <location>
        <begin position="66"/>
        <end position="236"/>
    </location>
</feature>
<dbReference type="Proteomes" id="UP001595443">
    <property type="component" value="Unassembled WGS sequence"/>
</dbReference>
<gene>
    <name evidence="13" type="ORF">ACFOES_17685</name>
</gene>
<reference evidence="14" key="1">
    <citation type="journal article" date="2019" name="Int. J. Syst. Evol. Microbiol.">
        <title>The Global Catalogue of Microorganisms (GCM) 10K type strain sequencing project: providing services to taxonomists for standard genome sequencing and annotation.</title>
        <authorList>
            <consortium name="The Broad Institute Genomics Platform"/>
            <consortium name="The Broad Institute Genome Sequencing Center for Infectious Disease"/>
            <person name="Wu L."/>
            <person name="Ma J."/>
        </authorList>
    </citation>
    <scope>NUCLEOTIDE SEQUENCE [LARGE SCALE GENOMIC DNA]</scope>
    <source>
        <strain evidence="14">KCTC 62192</strain>
    </source>
</reference>
<dbReference type="RefSeq" id="WP_377834691.1">
    <property type="nucleotide sequence ID" value="NZ_JBHRSK010000016.1"/>
</dbReference>
<keyword evidence="6 9" id="KW-0731">Sigma factor</keyword>
<dbReference type="Gene3D" id="1.10.10.1330">
    <property type="entry name" value="RNA polymerase sigma-54 factor, core-binding domain"/>
    <property type="match status" value="1"/>
</dbReference>
<organism evidence="13 14">
    <name type="scientific">Acidimangrovimonas pyrenivorans</name>
    <dbReference type="NCBI Taxonomy" id="2030798"/>
    <lineage>
        <taxon>Bacteria</taxon>
        <taxon>Pseudomonadati</taxon>
        <taxon>Pseudomonadota</taxon>
        <taxon>Alphaproteobacteria</taxon>
        <taxon>Rhodobacterales</taxon>
        <taxon>Paracoccaceae</taxon>
        <taxon>Acidimangrovimonas</taxon>
    </lineage>
</organism>
<comment type="caution">
    <text evidence="13">The sequence shown here is derived from an EMBL/GenBank/DDBJ whole genome shotgun (WGS) entry which is preliminary data.</text>
</comment>
<feature type="domain" description="RNA polymerase sigma factor 54 DNA-binding" evidence="11">
    <location>
        <begin position="251"/>
        <end position="405"/>
    </location>
</feature>
<keyword evidence="5 9" id="KW-0805">Transcription regulation</keyword>
<dbReference type="Pfam" id="PF04552">
    <property type="entry name" value="Sigma54_DBD"/>
    <property type="match status" value="1"/>
</dbReference>
<evidence type="ECO:0000259" key="12">
    <source>
        <dbReference type="Pfam" id="PF04963"/>
    </source>
</evidence>
<evidence type="ECO:0000259" key="11">
    <source>
        <dbReference type="Pfam" id="PF04552"/>
    </source>
</evidence>
<dbReference type="EMBL" id="JBHRSK010000016">
    <property type="protein sequence ID" value="MFC2969931.1"/>
    <property type="molecule type" value="Genomic_DNA"/>
</dbReference>
<dbReference type="InterPro" id="IPR038709">
    <property type="entry name" value="RpoN_core-bd_sf"/>
</dbReference>
<keyword evidence="2 9" id="KW-0240">DNA-directed RNA polymerase</keyword>
<evidence type="ECO:0000256" key="4">
    <source>
        <dbReference type="ARBA" id="ARBA00022695"/>
    </source>
</evidence>
<evidence type="ECO:0000256" key="7">
    <source>
        <dbReference type="ARBA" id="ARBA00023125"/>
    </source>
</evidence>